<accession>C7JCG8</accession>
<keyword evidence="2" id="KW-0378">Hydrolase</keyword>
<keyword evidence="2" id="KW-0347">Helicase</keyword>
<feature type="domain" description="Mrr-like" evidence="1">
    <location>
        <begin position="34"/>
        <end position="66"/>
    </location>
</feature>
<dbReference type="HOGENOM" id="CLU_2629960_0_0_5"/>
<sequence length="77" mass="8782">MSALSTLLDTFRHMAVTESEKGTYFEELVVCYLRTEPSYVDLYDKVWPYKEWAKEEGHPVKDTGIDAEISQKGCTSG</sequence>
<name>C7JCG8_ACEP3</name>
<keyword evidence="2" id="KW-0067">ATP-binding</keyword>
<gene>
    <name evidence="2" type="ordered locus">APA01_18710</name>
</gene>
<protein>
    <submittedName>
        <fullName evidence="2">DNA helicase restriction enzyme Type III R subunit</fullName>
    </submittedName>
</protein>
<dbReference type="eggNOG" id="COG4889">
    <property type="taxonomic scope" value="Bacteria"/>
</dbReference>
<keyword evidence="2" id="KW-0547">Nucleotide-binding</keyword>
<dbReference type="EMBL" id="AP011121">
    <property type="protein sequence ID" value="BAH99996.1"/>
    <property type="molecule type" value="Genomic_DNA"/>
</dbReference>
<dbReference type="AlphaFoldDB" id="C7JCG8"/>
<evidence type="ECO:0000313" key="3">
    <source>
        <dbReference type="Proteomes" id="UP000000948"/>
    </source>
</evidence>
<dbReference type="BioCyc" id="APAS634452:APA01_RS09485-MONOMER"/>
<evidence type="ECO:0000313" key="2">
    <source>
        <dbReference type="EMBL" id="BAH99996.1"/>
    </source>
</evidence>
<evidence type="ECO:0000259" key="1">
    <source>
        <dbReference type="Pfam" id="PF13156"/>
    </source>
</evidence>
<dbReference type="STRING" id="634452.APA01_18710"/>
<reference evidence="2 3" key="1">
    <citation type="journal article" date="2009" name="Nucleic Acids Res.">
        <title>Whole-genome analyses reveal genetic instability of Acetobacter pasteurianus.</title>
        <authorList>
            <person name="Azuma Y."/>
            <person name="Hosoyama A."/>
            <person name="Matsutani M."/>
            <person name="Furuya N."/>
            <person name="Horikawa H."/>
            <person name="Harada T."/>
            <person name="Hirakawa H."/>
            <person name="Kuhara S."/>
            <person name="Matsushita K."/>
            <person name="Fujita N."/>
            <person name="Shirai M."/>
        </authorList>
    </citation>
    <scope>NUCLEOTIDE SEQUENCE [LARGE SCALE GENOMIC DNA]</scope>
    <source>
        <strain evidence="3">NBRC 105184 / IFO 3283-01</strain>
    </source>
</reference>
<dbReference type="GO" id="GO:0004386">
    <property type="term" value="F:helicase activity"/>
    <property type="evidence" value="ECO:0007669"/>
    <property type="project" value="UniProtKB-KW"/>
</dbReference>
<dbReference type="Pfam" id="PF13156">
    <property type="entry name" value="Mrr_cat_2"/>
    <property type="match status" value="1"/>
</dbReference>
<proteinExistence type="predicted"/>
<dbReference type="RefSeq" id="WP_014457099.1">
    <property type="nucleotide sequence ID" value="NC_013209.1"/>
</dbReference>
<dbReference type="InterPro" id="IPR039442">
    <property type="entry name" value="Mrr-like_dom"/>
</dbReference>
<organism evidence="2 3">
    <name type="scientific">Acetobacter pasteurianus (strain NBRC 105184 / IFO 3283-01)</name>
    <dbReference type="NCBI Taxonomy" id="634452"/>
    <lineage>
        <taxon>Bacteria</taxon>
        <taxon>Pseudomonadati</taxon>
        <taxon>Pseudomonadota</taxon>
        <taxon>Alphaproteobacteria</taxon>
        <taxon>Acetobacterales</taxon>
        <taxon>Acetobacteraceae</taxon>
        <taxon>Acetobacter</taxon>
    </lineage>
</organism>
<dbReference type="Proteomes" id="UP000000948">
    <property type="component" value="Chromosome"/>
</dbReference>
<dbReference type="KEGG" id="apt:APA01_18710"/>